<dbReference type="InterPro" id="IPR052028">
    <property type="entry name" value="HipA_Ser/Thr_kinase"/>
</dbReference>
<sequence length="464" mass="50622">MARKKSEVYVFSHIGPADGHRDGHRFVPSGILGLTETDGANVQNRELASEFAYGIGYLDRTESFELDPVSLAFGDRQGIKGKVLFPVNGLGEFGGVRDAAPDAWGRRVIEARLKAPANSLLEVQYLLHAGGDRVGALDVRETRTSPDSPSASDMHSLQYVLQAAEAVENGAPVPANLEHFLGAGPSAGGARPKAAVRDEAGALWLAKFPAKGDTFDVARAETCTLELARRCGLTVPEVRYLDLGGRPVMLIRRFDRYWAQAGEPLPEGALQDTRPGDGRVEGRLPFVSGLTLVACSELESPDKAYADLGRAIRRYVHPIVVKANAEEMFARMVLNIFVTNDDDHLRNHGFVRDPRLGGWVLSPLYDVVPRPVLASERRLHLGVGEQGKLATLDNALSHYAAFVPERPTAVGIMRRVWGEVRQWKTCFEEHGANGQLIDQLTRAFRDLGDIASPALEAEIRKGTP</sequence>
<keyword evidence="2" id="KW-0808">Transferase</keyword>
<comment type="caution">
    <text evidence="5">The sequence shown here is derived from an EMBL/GenBank/DDBJ whole genome shotgun (WGS) entry which is preliminary data.</text>
</comment>
<evidence type="ECO:0000259" key="4">
    <source>
        <dbReference type="Pfam" id="PF07804"/>
    </source>
</evidence>
<gene>
    <name evidence="5" type="ORF">KAK06_22985</name>
</gene>
<keyword evidence="3" id="KW-0418">Kinase</keyword>
<dbReference type="GO" id="GO:0005829">
    <property type="term" value="C:cytosol"/>
    <property type="evidence" value="ECO:0007669"/>
    <property type="project" value="TreeGrafter"/>
</dbReference>
<dbReference type="AlphaFoldDB" id="A0A940YPR3"/>
<name>A0A940YPR3_9BURK</name>
<protein>
    <submittedName>
        <fullName evidence="5">Type II toxin-antitoxin system HipA family toxin</fullName>
    </submittedName>
</protein>
<accession>A0A940YPR3</accession>
<evidence type="ECO:0000256" key="2">
    <source>
        <dbReference type="ARBA" id="ARBA00022679"/>
    </source>
</evidence>
<feature type="domain" description="HipA-like C-terminal" evidence="4">
    <location>
        <begin position="186"/>
        <end position="420"/>
    </location>
</feature>
<reference evidence="5" key="1">
    <citation type="submission" date="2021-04" db="EMBL/GenBank/DDBJ databases">
        <title>The genome sequence of Ideonella sp. 4Y11.</title>
        <authorList>
            <person name="Liu Y."/>
        </authorList>
    </citation>
    <scope>NUCLEOTIDE SEQUENCE</scope>
    <source>
        <strain evidence="5">4Y11</strain>
    </source>
</reference>
<evidence type="ECO:0000313" key="5">
    <source>
        <dbReference type="EMBL" id="MBQ0961821.1"/>
    </source>
</evidence>
<dbReference type="Proteomes" id="UP000678374">
    <property type="component" value="Unassembled WGS sequence"/>
</dbReference>
<dbReference type="EMBL" id="JAGQDE010000041">
    <property type="protein sequence ID" value="MBQ0961821.1"/>
    <property type="molecule type" value="Genomic_DNA"/>
</dbReference>
<dbReference type="GO" id="GO:0004674">
    <property type="term" value="F:protein serine/threonine kinase activity"/>
    <property type="evidence" value="ECO:0007669"/>
    <property type="project" value="TreeGrafter"/>
</dbReference>
<evidence type="ECO:0000256" key="3">
    <source>
        <dbReference type="ARBA" id="ARBA00022777"/>
    </source>
</evidence>
<dbReference type="PANTHER" id="PTHR37419:SF8">
    <property type="entry name" value="TOXIN YJJJ"/>
    <property type="match status" value="1"/>
</dbReference>
<comment type="similarity">
    <text evidence="1">Belongs to the HipA Ser/Thr kinase family.</text>
</comment>
<keyword evidence="6" id="KW-1185">Reference proteome</keyword>
<dbReference type="Pfam" id="PF07804">
    <property type="entry name" value="HipA_C"/>
    <property type="match status" value="1"/>
</dbReference>
<dbReference type="PANTHER" id="PTHR37419">
    <property type="entry name" value="SERINE/THREONINE-PROTEIN KINASE TOXIN HIPA"/>
    <property type="match status" value="1"/>
</dbReference>
<dbReference type="RefSeq" id="WP_210804506.1">
    <property type="nucleotide sequence ID" value="NZ_JAGQDE010000041.1"/>
</dbReference>
<organism evidence="5 6">
    <name type="scientific">Ideonella aquatica</name>
    <dbReference type="NCBI Taxonomy" id="2824119"/>
    <lineage>
        <taxon>Bacteria</taxon>
        <taxon>Pseudomonadati</taxon>
        <taxon>Pseudomonadota</taxon>
        <taxon>Betaproteobacteria</taxon>
        <taxon>Burkholderiales</taxon>
        <taxon>Sphaerotilaceae</taxon>
        <taxon>Ideonella</taxon>
    </lineage>
</organism>
<evidence type="ECO:0000313" key="6">
    <source>
        <dbReference type="Proteomes" id="UP000678374"/>
    </source>
</evidence>
<dbReference type="InterPro" id="IPR012893">
    <property type="entry name" value="HipA-like_C"/>
</dbReference>
<evidence type="ECO:0000256" key="1">
    <source>
        <dbReference type="ARBA" id="ARBA00010164"/>
    </source>
</evidence>
<proteinExistence type="inferred from homology"/>